<comment type="caution">
    <text evidence="1">The sequence shown here is derived from an EMBL/GenBank/DDBJ whole genome shotgun (WGS) entry which is preliminary data.</text>
</comment>
<accession>A0AAD7XRE3</accession>
<sequence>MDDDDELWSVDVVVRDKVITVSCGDATQRIKWLGHVSIARYDERNFQGWKQLGVPTKFARADGTQLDPGAVIRDTIRNGETIFVHHSLDPQDADPAERT</sequence>
<keyword evidence="2" id="KW-1185">Reference proteome</keyword>
<dbReference type="Gene3D" id="3.10.20.90">
    <property type="entry name" value="Phosphatidylinositol 3-kinase Catalytic Subunit, Chain A, domain 1"/>
    <property type="match status" value="1"/>
</dbReference>
<evidence type="ECO:0000313" key="1">
    <source>
        <dbReference type="EMBL" id="KAJ8607013.1"/>
    </source>
</evidence>
<name>A0AAD7XRE3_9STRA</name>
<reference evidence="1" key="1">
    <citation type="submission" date="2023-01" db="EMBL/GenBank/DDBJ databases">
        <title>Metagenome sequencing of chrysophaentin producing Chrysophaeum taylorii.</title>
        <authorList>
            <person name="Davison J."/>
            <person name="Bewley C."/>
        </authorList>
    </citation>
    <scope>NUCLEOTIDE SEQUENCE</scope>
    <source>
        <strain evidence="1">NIES-1699</strain>
    </source>
</reference>
<dbReference type="EMBL" id="JAQMWT010000238">
    <property type="protein sequence ID" value="KAJ8607013.1"/>
    <property type="molecule type" value="Genomic_DNA"/>
</dbReference>
<proteinExistence type="predicted"/>
<evidence type="ECO:0000313" key="2">
    <source>
        <dbReference type="Proteomes" id="UP001230188"/>
    </source>
</evidence>
<organism evidence="1 2">
    <name type="scientific">Chrysophaeum taylorii</name>
    <dbReference type="NCBI Taxonomy" id="2483200"/>
    <lineage>
        <taxon>Eukaryota</taxon>
        <taxon>Sar</taxon>
        <taxon>Stramenopiles</taxon>
        <taxon>Ochrophyta</taxon>
        <taxon>Pelagophyceae</taxon>
        <taxon>Pelagomonadales</taxon>
        <taxon>Pelagomonadaceae</taxon>
        <taxon>Chrysophaeum</taxon>
    </lineage>
</organism>
<dbReference type="Proteomes" id="UP001230188">
    <property type="component" value="Unassembled WGS sequence"/>
</dbReference>
<dbReference type="AlphaFoldDB" id="A0AAD7XRE3"/>
<evidence type="ECO:0008006" key="3">
    <source>
        <dbReference type="Google" id="ProtNLM"/>
    </source>
</evidence>
<gene>
    <name evidence="1" type="ORF">CTAYLR_006244</name>
</gene>
<protein>
    <recommendedName>
        <fullName evidence="3">Par3/HAL N-terminal domain-containing protein</fullName>
    </recommendedName>
</protein>